<dbReference type="PROSITE" id="PS51898">
    <property type="entry name" value="TYR_RECOMBINASE"/>
    <property type="match status" value="1"/>
</dbReference>
<dbReference type="PANTHER" id="PTHR30349">
    <property type="entry name" value="PHAGE INTEGRASE-RELATED"/>
    <property type="match status" value="1"/>
</dbReference>
<dbReference type="InterPro" id="IPR002104">
    <property type="entry name" value="Integrase_catalytic"/>
</dbReference>
<evidence type="ECO:0000259" key="5">
    <source>
        <dbReference type="PROSITE" id="PS51898"/>
    </source>
</evidence>
<feature type="domain" description="Tyr recombinase" evidence="5">
    <location>
        <begin position="29"/>
        <end position="246"/>
    </location>
</feature>
<keyword evidence="7" id="KW-1185">Reference proteome</keyword>
<comment type="caution">
    <text evidence="6">The sequence shown here is derived from an EMBL/GenBank/DDBJ whole genome shotgun (WGS) entry which is preliminary data.</text>
</comment>
<dbReference type="InterPro" id="IPR050090">
    <property type="entry name" value="Tyrosine_recombinase_XerCD"/>
</dbReference>
<dbReference type="EMBL" id="JAQQKY010000029">
    <property type="protein sequence ID" value="MDC7692653.1"/>
    <property type="molecule type" value="Genomic_DNA"/>
</dbReference>
<evidence type="ECO:0000256" key="4">
    <source>
        <dbReference type="ARBA" id="ARBA00023172"/>
    </source>
</evidence>
<evidence type="ECO:0000313" key="7">
    <source>
        <dbReference type="Proteomes" id="UP001221566"/>
    </source>
</evidence>
<evidence type="ECO:0000256" key="3">
    <source>
        <dbReference type="ARBA" id="ARBA00023125"/>
    </source>
</evidence>
<organism evidence="6 7">
    <name type="scientific">Vogesella indigofera</name>
    <name type="common">Pseudomonas indigofera</name>
    <dbReference type="NCBI Taxonomy" id="45465"/>
    <lineage>
        <taxon>Bacteria</taxon>
        <taxon>Pseudomonadati</taxon>
        <taxon>Pseudomonadota</taxon>
        <taxon>Betaproteobacteria</taxon>
        <taxon>Neisseriales</taxon>
        <taxon>Chromobacteriaceae</taxon>
        <taxon>Vogesella</taxon>
    </lineage>
</organism>
<dbReference type="SUPFAM" id="SSF56349">
    <property type="entry name" value="DNA breaking-rejoining enzymes"/>
    <property type="match status" value="1"/>
</dbReference>
<dbReference type="PANTHER" id="PTHR30349:SF41">
    <property type="entry name" value="INTEGRASE_RECOMBINASE PROTEIN MJ0367-RELATED"/>
    <property type="match status" value="1"/>
</dbReference>
<comment type="similarity">
    <text evidence="1">Belongs to the 'phage' integrase family.</text>
</comment>
<protein>
    <submittedName>
        <fullName evidence="6">Tyrosine-type recombinase/integrase</fullName>
    </submittedName>
</protein>
<accession>A0ABT5I9H4</accession>
<evidence type="ECO:0000313" key="6">
    <source>
        <dbReference type="EMBL" id="MDC7692653.1"/>
    </source>
</evidence>
<dbReference type="InterPro" id="IPR011010">
    <property type="entry name" value="DNA_brk_join_enz"/>
</dbReference>
<evidence type="ECO:0000256" key="2">
    <source>
        <dbReference type="ARBA" id="ARBA00022908"/>
    </source>
</evidence>
<gene>
    <name evidence="6" type="ORF">PQU93_18010</name>
</gene>
<dbReference type="Pfam" id="PF00589">
    <property type="entry name" value="Phage_integrase"/>
    <property type="match status" value="1"/>
</dbReference>
<feature type="non-terminal residue" evidence="6">
    <location>
        <position position="1"/>
    </location>
</feature>
<keyword evidence="4" id="KW-0233">DNA recombination</keyword>
<reference evidence="6 7" key="1">
    <citation type="submission" date="2023-01" db="EMBL/GenBank/DDBJ databases">
        <title>Novel species of the genus Vogesella isolated from rivers.</title>
        <authorList>
            <person name="Lu H."/>
        </authorList>
    </citation>
    <scope>NUCLEOTIDE SEQUENCE [LARGE SCALE GENOMIC DNA]</scope>
    <source>
        <strain evidence="6 7">SH7W</strain>
    </source>
</reference>
<dbReference type="Gene3D" id="1.10.443.10">
    <property type="entry name" value="Intergrase catalytic core"/>
    <property type="match status" value="1"/>
</dbReference>
<keyword evidence="2" id="KW-0229">DNA integration</keyword>
<dbReference type="RefSeq" id="WP_272804212.1">
    <property type="nucleotide sequence ID" value="NZ_JAQQKY010000029.1"/>
</dbReference>
<evidence type="ECO:0000256" key="1">
    <source>
        <dbReference type="ARBA" id="ARBA00008857"/>
    </source>
</evidence>
<name>A0ABT5I9H4_VOGIN</name>
<sequence>MFSWLVEAGYLAGNPLSLGRRKRRVGPRQTNRFLPKEHWDEVKATIQAMPTGTAREQAHAVRCRWLFSLLYVGGLRVSEVTSGSMGGFYSRRDRSGVERWWLEVTGKGDKTRIVPATAELMAELMVYRKVNGLSALPVSGEERPLVLSIIGKEKPLARSAVHEIVKGVMRATADRLRARGSDWEAAAAQIEAASTHWLRHTAGTHMTDAGLDVKAVRDNFGHATISTTSIYVHSEDDARHDATQAAHKIGWTTPKTAD</sequence>
<dbReference type="InterPro" id="IPR013762">
    <property type="entry name" value="Integrase-like_cat_sf"/>
</dbReference>
<dbReference type="Proteomes" id="UP001221566">
    <property type="component" value="Unassembled WGS sequence"/>
</dbReference>
<keyword evidence="3" id="KW-0238">DNA-binding</keyword>
<proteinExistence type="inferred from homology"/>